<evidence type="ECO:0000313" key="5">
    <source>
        <dbReference type="Proteomes" id="UP000746747"/>
    </source>
</evidence>
<dbReference type="Proteomes" id="UP000746747">
    <property type="component" value="Unassembled WGS sequence"/>
</dbReference>
<reference evidence="4" key="1">
    <citation type="submission" date="2021-09" db="EMBL/GenBank/DDBJ databases">
        <authorList>
            <consortium name="Pathogen Informatics"/>
        </authorList>
    </citation>
    <scope>NUCLEOTIDE SEQUENCE</scope>
</reference>
<organism evidence="4 5">
    <name type="scientific">Cercopithifilaria johnstoni</name>
    <dbReference type="NCBI Taxonomy" id="2874296"/>
    <lineage>
        <taxon>Eukaryota</taxon>
        <taxon>Metazoa</taxon>
        <taxon>Ecdysozoa</taxon>
        <taxon>Nematoda</taxon>
        <taxon>Chromadorea</taxon>
        <taxon>Rhabditida</taxon>
        <taxon>Spirurina</taxon>
        <taxon>Spiruromorpha</taxon>
        <taxon>Filarioidea</taxon>
        <taxon>Onchocercidae</taxon>
        <taxon>Cercopithifilaria</taxon>
    </lineage>
</organism>
<accession>A0A8J2Q593</accession>
<dbReference type="OrthoDB" id="191995at2759"/>
<dbReference type="AlphaFoldDB" id="A0A8J2Q593"/>
<dbReference type="EMBL" id="CAKAEH010001481">
    <property type="protein sequence ID" value="CAG9536726.1"/>
    <property type="molecule type" value="Genomic_DNA"/>
</dbReference>
<gene>
    <name evidence="4" type="ORF">CJOHNSTONI_LOCUS6619</name>
</gene>
<dbReference type="PANTHER" id="PTHR31849:SF1">
    <property type="entry name" value="CYSTEINE-RICH DPF MOTIF DOMAIN-CONTAINING PROTEIN 1"/>
    <property type="match status" value="1"/>
</dbReference>
<protein>
    <recommendedName>
        <fullName evidence="2">Cysteine-rich DPF motif domain-containing protein 1</fullName>
    </recommendedName>
</protein>
<comment type="similarity">
    <text evidence="1">Belongs to the CDPF1 family.</text>
</comment>
<dbReference type="InterPro" id="IPR042426">
    <property type="entry name" value="CDPF1"/>
</dbReference>
<dbReference type="InterPro" id="IPR018785">
    <property type="entry name" value="CDPF1_dom"/>
</dbReference>
<evidence type="ECO:0000256" key="2">
    <source>
        <dbReference type="ARBA" id="ARBA00014801"/>
    </source>
</evidence>
<sequence>MDCVGGESSCVVSSGHHDQKGDGDGNLVKFTCFLCGLTENCRYGLVEISSRTHSYRYKDEIYYMLDPFRNRSNVNERRLTRTRDNTGSKASGNKTTSIFDVLVLGAICSKCGQPVCIGEDCSVFYTKTFCVACVTQEKTSFPKSFIEQIDATRRQRKAERKEVKTSI</sequence>
<feature type="domain" description="Cysteine-rich DPF motif" evidence="3">
    <location>
        <begin position="30"/>
        <end position="149"/>
    </location>
</feature>
<dbReference type="Pfam" id="PF10170">
    <property type="entry name" value="C6_DPF"/>
    <property type="match status" value="1"/>
</dbReference>
<evidence type="ECO:0000313" key="4">
    <source>
        <dbReference type="EMBL" id="CAG9536726.1"/>
    </source>
</evidence>
<proteinExistence type="inferred from homology"/>
<comment type="caution">
    <text evidence="4">The sequence shown here is derived from an EMBL/GenBank/DDBJ whole genome shotgun (WGS) entry which is preliminary data.</text>
</comment>
<dbReference type="PANTHER" id="PTHR31849">
    <property type="entry name" value="CYSTEINE-RICH PDF MOTIF DOMAIN-CONTAINING PROTEIN 1"/>
    <property type="match status" value="1"/>
</dbReference>
<name>A0A8J2Q593_9BILA</name>
<evidence type="ECO:0000256" key="1">
    <source>
        <dbReference type="ARBA" id="ARBA00007917"/>
    </source>
</evidence>
<keyword evidence="5" id="KW-1185">Reference proteome</keyword>
<evidence type="ECO:0000259" key="3">
    <source>
        <dbReference type="Pfam" id="PF10170"/>
    </source>
</evidence>